<dbReference type="InParanoid" id="A0A0C9Z8M3"/>
<evidence type="ECO:0000313" key="2">
    <source>
        <dbReference type="Proteomes" id="UP000054485"/>
    </source>
</evidence>
<reference evidence="2" key="2">
    <citation type="submission" date="2015-01" db="EMBL/GenBank/DDBJ databases">
        <title>Evolutionary Origins and Diversification of the Mycorrhizal Mutualists.</title>
        <authorList>
            <consortium name="DOE Joint Genome Institute"/>
            <consortium name="Mycorrhizal Genomics Consortium"/>
            <person name="Kohler A."/>
            <person name="Kuo A."/>
            <person name="Nagy L.G."/>
            <person name="Floudas D."/>
            <person name="Copeland A."/>
            <person name="Barry K.W."/>
            <person name="Cichocki N."/>
            <person name="Veneault-Fourrey C."/>
            <person name="LaButti K."/>
            <person name="Lindquist E.A."/>
            <person name="Lipzen A."/>
            <person name="Lundell T."/>
            <person name="Morin E."/>
            <person name="Murat C."/>
            <person name="Riley R."/>
            <person name="Ohm R."/>
            <person name="Sun H."/>
            <person name="Tunlid A."/>
            <person name="Henrissat B."/>
            <person name="Grigoriev I.V."/>
            <person name="Hibbett D.S."/>
            <person name="Martin F."/>
        </authorList>
    </citation>
    <scope>NUCLEOTIDE SEQUENCE [LARGE SCALE GENOMIC DNA]</scope>
    <source>
        <strain evidence="2">UH-Slu-Lm8-n1</strain>
    </source>
</reference>
<keyword evidence="2" id="KW-1185">Reference proteome</keyword>
<feature type="non-terminal residue" evidence="1">
    <location>
        <position position="1"/>
    </location>
</feature>
<dbReference type="HOGENOM" id="CLU_2856119_0_0_1"/>
<gene>
    <name evidence="1" type="ORF">CY34DRAFT_98915</name>
</gene>
<protein>
    <submittedName>
        <fullName evidence="1">Uncharacterized protein</fullName>
    </submittedName>
</protein>
<dbReference type="OrthoDB" id="2617744at2759"/>
<dbReference type="Proteomes" id="UP000054485">
    <property type="component" value="Unassembled WGS sequence"/>
</dbReference>
<organism evidence="1 2">
    <name type="scientific">Suillus luteus UH-Slu-Lm8-n1</name>
    <dbReference type="NCBI Taxonomy" id="930992"/>
    <lineage>
        <taxon>Eukaryota</taxon>
        <taxon>Fungi</taxon>
        <taxon>Dikarya</taxon>
        <taxon>Basidiomycota</taxon>
        <taxon>Agaricomycotina</taxon>
        <taxon>Agaricomycetes</taxon>
        <taxon>Agaricomycetidae</taxon>
        <taxon>Boletales</taxon>
        <taxon>Suillineae</taxon>
        <taxon>Suillaceae</taxon>
        <taxon>Suillus</taxon>
    </lineage>
</organism>
<reference evidence="1 2" key="1">
    <citation type="submission" date="2014-04" db="EMBL/GenBank/DDBJ databases">
        <authorList>
            <consortium name="DOE Joint Genome Institute"/>
            <person name="Kuo A."/>
            <person name="Ruytinx J."/>
            <person name="Rineau F."/>
            <person name="Colpaert J."/>
            <person name="Kohler A."/>
            <person name="Nagy L.G."/>
            <person name="Floudas D."/>
            <person name="Copeland A."/>
            <person name="Barry K.W."/>
            <person name="Cichocki N."/>
            <person name="Veneault-Fourrey C."/>
            <person name="LaButti K."/>
            <person name="Lindquist E.A."/>
            <person name="Lipzen A."/>
            <person name="Lundell T."/>
            <person name="Morin E."/>
            <person name="Murat C."/>
            <person name="Sun H."/>
            <person name="Tunlid A."/>
            <person name="Henrissat B."/>
            <person name="Grigoriev I.V."/>
            <person name="Hibbett D.S."/>
            <person name="Martin F."/>
            <person name="Nordberg H.P."/>
            <person name="Cantor M.N."/>
            <person name="Hua S.X."/>
        </authorList>
    </citation>
    <scope>NUCLEOTIDE SEQUENCE [LARGE SCALE GENOMIC DNA]</scope>
    <source>
        <strain evidence="1 2">UH-Slu-Lm8-n1</strain>
    </source>
</reference>
<accession>A0A0C9Z8M3</accession>
<dbReference type="AlphaFoldDB" id="A0A0C9Z8M3"/>
<evidence type="ECO:0000313" key="1">
    <source>
        <dbReference type="EMBL" id="KIK33850.1"/>
    </source>
</evidence>
<name>A0A0C9Z8M3_9AGAM</name>
<proteinExistence type="predicted"/>
<dbReference type="EMBL" id="KN835856">
    <property type="protein sequence ID" value="KIK33850.1"/>
    <property type="molecule type" value="Genomic_DNA"/>
</dbReference>
<sequence length="65" mass="7101">EMMNKLNTLFGHFRECQFLIAPSKTTLCISETVFAGGTVGRDGVKPDLTKLTAEGSSTQLRVQLI</sequence>